<dbReference type="Proteomes" id="UP001151760">
    <property type="component" value="Unassembled WGS sequence"/>
</dbReference>
<proteinExistence type="predicted"/>
<keyword evidence="2" id="KW-1185">Reference proteome</keyword>
<reference evidence="1" key="1">
    <citation type="journal article" date="2022" name="Int. J. Mol. Sci.">
        <title>Draft Genome of Tanacetum Coccineum: Genomic Comparison of Closely Related Tanacetum-Family Plants.</title>
        <authorList>
            <person name="Yamashiro T."/>
            <person name="Shiraishi A."/>
            <person name="Nakayama K."/>
            <person name="Satake H."/>
        </authorList>
    </citation>
    <scope>NUCLEOTIDE SEQUENCE</scope>
</reference>
<accession>A0ABQ4WPN2</accession>
<evidence type="ECO:0000313" key="1">
    <source>
        <dbReference type="EMBL" id="GJS54866.1"/>
    </source>
</evidence>
<evidence type="ECO:0000313" key="2">
    <source>
        <dbReference type="Proteomes" id="UP001151760"/>
    </source>
</evidence>
<dbReference type="EMBL" id="BQNB010008830">
    <property type="protein sequence ID" value="GJS54866.1"/>
    <property type="molecule type" value="Genomic_DNA"/>
</dbReference>
<gene>
    <name evidence="1" type="ORF">Tco_0628228</name>
</gene>
<name>A0ABQ4WPN2_9ASTR</name>
<comment type="caution">
    <text evidence="1">The sequence shown here is derived from an EMBL/GenBank/DDBJ whole genome shotgun (WGS) entry which is preliminary data.</text>
</comment>
<reference evidence="1" key="2">
    <citation type="submission" date="2022-01" db="EMBL/GenBank/DDBJ databases">
        <authorList>
            <person name="Yamashiro T."/>
            <person name="Shiraishi A."/>
            <person name="Satake H."/>
            <person name="Nakayama K."/>
        </authorList>
    </citation>
    <scope>NUCLEOTIDE SEQUENCE</scope>
</reference>
<evidence type="ECO:0008006" key="3">
    <source>
        <dbReference type="Google" id="ProtNLM"/>
    </source>
</evidence>
<protein>
    <recommendedName>
        <fullName evidence="3">Reverse transcriptase domain-containing protein</fullName>
    </recommendedName>
</protein>
<sequence>MPTSRFHSTGIHQLILHYNSLTSTDQDSLNAAAGGNLLTKTPKDALTLIENKSKVRTSRNRPVVAKVSTNTSTSGLSPDVAALTDAVKALLLKNTTPPPASVKAVEESCVTCGGPHPYYQCLATDGNASGYQDNIQAYVSAAAVNYNQGNAGHRCHTP</sequence>
<organism evidence="1 2">
    <name type="scientific">Tanacetum coccineum</name>
    <dbReference type="NCBI Taxonomy" id="301880"/>
    <lineage>
        <taxon>Eukaryota</taxon>
        <taxon>Viridiplantae</taxon>
        <taxon>Streptophyta</taxon>
        <taxon>Embryophyta</taxon>
        <taxon>Tracheophyta</taxon>
        <taxon>Spermatophyta</taxon>
        <taxon>Magnoliopsida</taxon>
        <taxon>eudicotyledons</taxon>
        <taxon>Gunneridae</taxon>
        <taxon>Pentapetalae</taxon>
        <taxon>asterids</taxon>
        <taxon>campanulids</taxon>
        <taxon>Asterales</taxon>
        <taxon>Asteraceae</taxon>
        <taxon>Asteroideae</taxon>
        <taxon>Anthemideae</taxon>
        <taxon>Anthemidinae</taxon>
        <taxon>Tanacetum</taxon>
    </lineage>
</organism>